<dbReference type="InterPro" id="IPR003661">
    <property type="entry name" value="HisK_dim/P_dom"/>
</dbReference>
<dbReference type="GO" id="GO:0000155">
    <property type="term" value="F:phosphorelay sensor kinase activity"/>
    <property type="evidence" value="ECO:0007669"/>
    <property type="project" value="InterPro"/>
</dbReference>
<dbReference type="GO" id="GO:0005886">
    <property type="term" value="C:plasma membrane"/>
    <property type="evidence" value="ECO:0007669"/>
    <property type="project" value="TreeGrafter"/>
</dbReference>
<dbReference type="CDD" id="cd00082">
    <property type="entry name" value="HisKA"/>
    <property type="match status" value="1"/>
</dbReference>
<gene>
    <name evidence="5" type="ORF">IPJ38_22950</name>
</gene>
<dbReference type="PANTHER" id="PTHR43047">
    <property type="entry name" value="TWO-COMPONENT HISTIDINE PROTEIN KINASE"/>
    <property type="match status" value="1"/>
</dbReference>
<comment type="caution">
    <text evidence="5">The sequence shown here is derived from an EMBL/GenBank/DDBJ whole genome shotgun (WGS) entry which is preliminary data.</text>
</comment>
<evidence type="ECO:0000256" key="1">
    <source>
        <dbReference type="ARBA" id="ARBA00000085"/>
    </source>
</evidence>
<evidence type="ECO:0000256" key="4">
    <source>
        <dbReference type="ARBA" id="ARBA00022777"/>
    </source>
</evidence>
<dbReference type="AlphaFoldDB" id="A0A935MXR6"/>
<organism evidence="5 6">
    <name type="scientific">Candidatus Dechloromonas phosphorivorans</name>
    <dbReference type="NCBI Taxonomy" id="2899244"/>
    <lineage>
        <taxon>Bacteria</taxon>
        <taxon>Pseudomonadati</taxon>
        <taxon>Pseudomonadota</taxon>
        <taxon>Betaproteobacteria</taxon>
        <taxon>Rhodocyclales</taxon>
        <taxon>Azonexaceae</taxon>
        <taxon>Dechloromonas</taxon>
    </lineage>
</organism>
<evidence type="ECO:0000256" key="3">
    <source>
        <dbReference type="ARBA" id="ARBA00022679"/>
    </source>
</evidence>
<sequence length="136" mass="15220">MSHEIRTPINAVLGFAPPFAFGRVFRHANASTVKIQNASPVTAGIVNDILDYSKVDAGMLQLESITFSLMRSCQVLPACLTDRFGKRAWNWLSVHRVVACFAHRVIIKLTVRNSLLLLTSRRFHCSANHLPMCWIG</sequence>
<accession>A0A935MXR6</accession>
<evidence type="ECO:0000313" key="5">
    <source>
        <dbReference type="EMBL" id="MBK7417512.1"/>
    </source>
</evidence>
<dbReference type="EMBL" id="JADJMS010000052">
    <property type="protein sequence ID" value="MBK7417512.1"/>
    <property type="molecule type" value="Genomic_DNA"/>
</dbReference>
<name>A0A935MXR6_9RHOO</name>
<dbReference type="SUPFAM" id="SSF47384">
    <property type="entry name" value="Homodimeric domain of signal transducing histidine kinase"/>
    <property type="match status" value="1"/>
</dbReference>
<protein>
    <recommendedName>
        <fullName evidence="2">histidine kinase</fullName>
        <ecNumber evidence="2">2.7.13.3</ecNumber>
    </recommendedName>
</protein>
<dbReference type="PANTHER" id="PTHR43047:SF68">
    <property type="entry name" value="HISTIDINE KINASE 5"/>
    <property type="match status" value="1"/>
</dbReference>
<dbReference type="Proteomes" id="UP000739411">
    <property type="component" value="Unassembled WGS sequence"/>
</dbReference>
<dbReference type="GO" id="GO:0009927">
    <property type="term" value="F:histidine phosphotransfer kinase activity"/>
    <property type="evidence" value="ECO:0007669"/>
    <property type="project" value="TreeGrafter"/>
</dbReference>
<comment type="catalytic activity">
    <reaction evidence="1">
        <text>ATP + protein L-histidine = ADP + protein N-phospho-L-histidine.</text>
        <dbReference type="EC" id="2.7.13.3"/>
    </reaction>
</comment>
<dbReference type="InterPro" id="IPR036097">
    <property type="entry name" value="HisK_dim/P_sf"/>
</dbReference>
<keyword evidence="4" id="KW-0418">Kinase</keyword>
<dbReference type="EC" id="2.7.13.3" evidence="2"/>
<evidence type="ECO:0000313" key="6">
    <source>
        <dbReference type="Proteomes" id="UP000739411"/>
    </source>
</evidence>
<proteinExistence type="predicted"/>
<keyword evidence="3" id="KW-0808">Transferase</keyword>
<dbReference type="Gene3D" id="1.10.287.130">
    <property type="match status" value="1"/>
</dbReference>
<reference evidence="5 6" key="1">
    <citation type="submission" date="2020-10" db="EMBL/GenBank/DDBJ databases">
        <title>Connecting structure to function with the recovery of over 1000 high-quality activated sludge metagenome-assembled genomes encoding full-length rRNA genes using long-read sequencing.</title>
        <authorList>
            <person name="Singleton C.M."/>
            <person name="Petriglieri F."/>
            <person name="Kristensen J.M."/>
            <person name="Kirkegaard R.H."/>
            <person name="Michaelsen T.Y."/>
            <person name="Andersen M.H."/>
            <person name="Karst S.M."/>
            <person name="Dueholm M.S."/>
            <person name="Nielsen P.H."/>
            <person name="Albertsen M."/>
        </authorList>
    </citation>
    <scope>NUCLEOTIDE SEQUENCE [LARGE SCALE GENOMIC DNA]</scope>
    <source>
        <strain evidence="5">EsbW_18-Q3-R4-48_BATAC.463</strain>
    </source>
</reference>
<evidence type="ECO:0000256" key="2">
    <source>
        <dbReference type="ARBA" id="ARBA00012438"/>
    </source>
</evidence>